<name>A0A6C0KYJ9_9ZZZZ</name>
<reference evidence="1" key="1">
    <citation type="journal article" date="2020" name="Nature">
        <title>Giant virus diversity and host interactions through global metagenomics.</title>
        <authorList>
            <person name="Schulz F."/>
            <person name="Roux S."/>
            <person name="Paez-Espino D."/>
            <person name="Jungbluth S."/>
            <person name="Walsh D.A."/>
            <person name="Denef V.J."/>
            <person name="McMahon K.D."/>
            <person name="Konstantinidis K.T."/>
            <person name="Eloe-Fadrosh E.A."/>
            <person name="Kyrpides N.C."/>
            <person name="Woyke T."/>
        </authorList>
    </citation>
    <scope>NUCLEOTIDE SEQUENCE</scope>
    <source>
        <strain evidence="1">GVMAG-S-3300013286-35</strain>
    </source>
</reference>
<organism evidence="1">
    <name type="scientific">viral metagenome</name>
    <dbReference type="NCBI Taxonomy" id="1070528"/>
    <lineage>
        <taxon>unclassified sequences</taxon>
        <taxon>metagenomes</taxon>
        <taxon>organismal metagenomes</taxon>
    </lineage>
</organism>
<accession>A0A6C0KYJ9</accession>
<dbReference type="AlphaFoldDB" id="A0A6C0KYJ9"/>
<protein>
    <recommendedName>
        <fullName evidence="2">Glycosyltransferase</fullName>
    </recommendedName>
</protein>
<sequence>MATKFYTFSFYNPVREANMRRRFTEEGIELEFVEPVEFHDSRIQKASPEIRRNWAIMFNHLDMINKFLNSTAEFGVFCEDDIFIRTGLKTYMPEIEAQFKRRNLEILLLGYLLPFKPVEIRPAGHEFSEFGLNFTFHQFPEDIWGSQMYMLSRASAQKLVDKYTQGYAEATLIDKALVHFSPDWTLTKDGRRAILYPMLAVEEGIVVTTHQGQVDFHKRCFQAQYTAEFH</sequence>
<proteinExistence type="predicted"/>
<dbReference type="EMBL" id="MN741001">
    <property type="protein sequence ID" value="QHU22206.1"/>
    <property type="molecule type" value="Genomic_DNA"/>
</dbReference>
<evidence type="ECO:0000313" key="1">
    <source>
        <dbReference type="EMBL" id="QHU22206.1"/>
    </source>
</evidence>
<evidence type="ECO:0008006" key="2">
    <source>
        <dbReference type="Google" id="ProtNLM"/>
    </source>
</evidence>